<dbReference type="Gene3D" id="3.90.550.10">
    <property type="entry name" value="Spore Coat Polysaccharide Biosynthesis Protein SpsA, Chain A"/>
    <property type="match status" value="1"/>
</dbReference>
<dbReference type="InterPro" id="IPR043148">
    <property type="entry name" value="TagF_C"/>
</dbReference>
<feature type="region of interest" description="Disordered" evidence="7">
    <location>
        <begin position="869"/>
        <end position="934"/>
    </location>
</feature>
<dbReference type="SUPFAM" id="SSF53756">
    <property type="entry name" value="UDP-Glycosyltransferase/glycogen phosphorylase"/>
    <property type="match status" value="1"/>
</dbReference>
<evidence type="ECO:0000256" key="2">
    <source>
        <dbReference type="ARBA" id="ARBA00010488"/>
    </source>
</evidence>
<keyword evidence="3" id="KW-1003">Cell membrane</keyword>
<accession>A0A7K1L885</accession>
<dbReference type="Gene3D" id="3.40.50.12580">
    <property type="match status" value="1"/>
</dbReference>
<feature type="region of interest" description="Disordered" evidence="7">
    <location>
        <begin position="74"/>
        <end position="94"/>
    </location>
</feature>
<feature type="compositionally biased region" description="Low complexity" evidence="7">
    <location>
        <begin position="881"/>
        <end position="903"/>
    </location>
</feature>
<evidence type="ECO:0000256" key="3">
    <source>
        <dbReference type="ARBA" id="ARBA00022475"/>
    </source>
</evidence>
<keyword evidence="10" id="KW-1185">Reference proteome</keyword>
<keyword evidence="6" id="KW-0472">Membrane</keyword>
<feature type="region of interest" description="Disordered" evidence="7">
    <location>
        <begin position="109"/>
        <end position="134"/>
    </location>
</feature>
<dbReference type="InterPro" id="IPR001173">
    <property type="entry name" value="Glyco_trans_2-like"/>
</dbReference>
<keyword evidence="5" id="KW-0777">Teichoic acid biosynthesis</keyword>
<dbReference type="Pfam" id="PF00535">
    <property type="entry name" value="Glycos_transf_2"/>
    <property type="match status" value="1"/>
</dbReference>
<dbReference type="EMBL" id="WOFH01000011">
    <property type="protein sequence ID" value="MUN40513.1"/>
    <property type="molecule type" value="Genomic_DNA"/>
</dbReference>
<evidence type="ECO:0000256" key="6">
    <source>
        <dbReference type="ARBA" id="ARBA00023136"/>
    </source>
</evidence>
<organism evidence="9 10">
    <name type="scientific">Actinomadura litoris</name>
    <dbReference type="NCBI Taxonomy" id="2678616"/>
    <lineage>
        <taxon>Bacteria</taxon>
        <taxon>Bacillati</taxon>
        <taxon>Actinomycetota</taxon>
        <taxon>Actinomycetes</taxon>
        <taxon>Streptosporangiales</taxon>
        <taxon>Thermomonosporaceae</taxon>
        <taxon>Actinomadura</taxon>
    </lineage>
</organism>
<name>A0A7K1L885_9ACTN</name>
<feature type="compositionally biased region" description="Basic residues" evidence="7">
    <location>
        <begin position="109"/>
        <end position="129"/>
    </location>
</feature>
<feature type="domain" description="Glycosyltransferase 2-like" evidence="8">
    <location>
        <begin position="141"/>
        <end position="300"/>
    </location>
</feature>
<evidence type="ECO:0000256" key="7">
    <source>
        <dbReference type="SAM" id="MobiDB-lite"/>
    </source>
</evidence>
<evidence type="ECO:0000313" key="9">
    <source>
        <dbReference type="EMBL" id="MUN40513.1"/>
    </source>
</evidence>
<dbReference type="Gene3D" id="3.40.50.11820">
    <property type="match status" value="1"/>
</dbReference>
<keyword evidence="4 9" id="KW-0808">Transferase</keyword>
<sequence>MAPWRLRPGRVGLPRHLRAVPHQRRPRHRLLLGHVRLRRHRAADAVLHLRPGALPRPRARLLLRLRGRGARPAAVDLPRGHRRPRRARRARHRVRGGPLRVRRALLPARRRPRRLPRARPRPPGRHVHPLRTEPPVPPKISVVVPFHDVEAHLAECLESLARQTLRDLEVVMVDDGSADGGSVIAKEFADRDDRFVLVQRGHEGLGPARNAGVARAGGQYLAFAGAADTLPPYAYELLVRTLEATGSDIAGGNVLRLDDDRAWQSPLHAGAYAATVKRTHITRHPALLQDRTVWNKVYRRSFWDAHRFEFPAMSHEDPPVSLEAHVLASAVDVLDTAVYFWRHRQEPPSPNPQANAADRIASLEMVRGILGDHAPALLPVYDKHALDLDVRALILALPTASGEHRDRLLEAGADIVAAAAPSAFQGLEAIKRLELHLLRERMLPELLDVLRFEENGLHDVPLVSRGRRRQRWYARYPFYGDRARAVPDEVYDVTDELRLHAEVDRVTWDSGSLVVQGHAHFDRLAVTSAKDSRIRIWMHDAKTGKEIRLPVERIPCPEATVQSGQSLVSYDWSGFSIRIEPELLQDGDDWPTVTWELFAEVTASGCKAVQRLTSAEPAVNWAAPRQVDEHVAVQPAADQGFVVHVKRAKAVVTGYRRVGDLLEITGWTRLALGPGAAIVATRRHGGPEVRGEVTVRPAAGMRMDRGTGFDFMATLPLGALHSDPEAAERGPATHLRDAIDWDIRLLGADGPLRLTVARTLPGARFATRGREFALTRTAYGNLRGVERSFRPVVTSVRWTADDRLTLTGDLSDPDHRPTHLILRRRPSGDEHRLPLIWDGPTFTATFAPGAMPLFGTAGPLTTGLWDLLAPTPGTAKRADGTPTASSTTASPPPKAAQTTARPARPTKPTPATVKFKPNRRHAPTQNAAPPTCAEPGEIPVVVERAVISDLPEWRAAGTHEFEARVHQTDALQLRSRTVMAEDERGGHAQRLLWERDYPVYLRSPLTELVVFDSYGASQYSCNPRAIYEEITRSHPGLECVWISTDGQFNVEGDAKVLIAGTREHYRALARARYIVTNYGLAPGFAKRPEQTYMQTWHGTPLKRLGYDLSDLHSQRAENLRWIDYEVPRWDVVLSPNTFTSDTMRRAFRYEGEILETGYPRNDVLSSPEFDRLGARVRERLGISAGKKVVLYAPTWRDDHHLAPGRRAFSMELNVEALRRALGDDHVLLVRPHFLITEGDRPRSDGFTIDVSRYPDIADLYLASDVLVTDYSSAMFDFACTGRPMLFYTYDLARYRDHTRGFSLDFETEAPGPLLTTSTEVAEALRAIDEIQDAYVDAYDTFFDKYCPHDDGKAAARAAERLLA</sequence>
<evidence type="ECO:0000313" key="10">
    <source>
        <dbReference type="Proteomes" id="UP000432015"/>
    </source>
</evidence>
<evidence type="ECO:0000256" key="5">
    <source>
        <dbReference type="ARBA" id="ARBA00022944"/>
    </source>
</evidence>
<dbReference type="InterPro" id="IPR051612">
    <property type="entry name" value="Teichoic_Acid_Biosynth"/>
</dbReference>
<dbReference type="GO" id="GO:0047355">
    <property type="term" value="F:CDP-glycerol glycerophosphotransferase activity"/>
    <property type="evidence" value="ECO:0007669"/>
    <property type="project" value="InterPro"/>
</dbReference>
<dbReference type="InterPro" id="IPR043149">
    <property type="entry name" value="TagF_N"/>
</dbReference>
<reference evidence="9 10" key="1">
    <citation type="submission" date="2019-11" db="EMBL/GenBank/DDBJ databases">
        <authorList>
            <person name="Cao P."/>
        </authorList>
    </citation>
    <scope>NUCLEOTIDE SEQUENCE [LARGE SCALE GENOMIC DNA]</scope>
    <source>
        <strain evidence="9 10">NEAU-AAG5</strain>
    </source>
</reference>
<dbReference type="GO" id="GO:0019350">
    <property type="term" value="P:teichoic acid biosynthetic process"/>
    <property type="evidence" value="ECO:0007669"/>
    <property type="project" value="UniProtKB-KW"/>
</dbReference>
<feature type="compositionally biased region" description="Basic residues" evidence="7">
    <location>
        <begin position="80"/>
        <end position="94"/>
    </location>
</feature>
<evidence type="ECO:0000259" key="8">
    <source>
        <dbReference type="Pfam" id="PF00535"/>
    </source>
</evidence>
<proteinExistence type="inferred from homology"/>
<dbReference type="PANTHER" id="PTHR37316">
    <property type="entry name" value="TEICHOIC ACID GLYCEROL-PHOSPHATE PRIMASE"/>
    <property type="match status" value="1"/>
</dbReference>
<dbReference type="PANTHER" id="PTHR37316:SF3">
    <property type="entry name" value="TEICHOIC ACID GLYCEROL-PHOSPHATE TRANSFERASE"/>
    <property type="match status" value="1"/>
</dbReference>
<comment type="subcellular location">
    <subcellularLocation>
        <location evidence="1">Cell membrane</location>
        <topology evidence="1">Peripheral membrane protein</topology>
    </subcellularLocation>
</comment>
<evidence type="ECO:0000256" key="1">
    <source>
        <dbReference type="ARBA" id="ARBA00004202"/>
    </source>
</evidence>
<dbReference type="InterPro" id="IPR007554">
    <property type="entry name" value="Glycerophosphate_synth"/>
</dbReference>
<dbReference type="Pfam" id="PF04464">
    <property type="entry name" value="Glyphos_transf"/>
    <property type="match status" value="1"/>
</dbReference>
<dbReference type="CDD" id="cd00761">
    <property type="entry name" value="Glyco_tranf_GTA_type"/>
    <property type="match status" value="1"/>
</dbReference>
<dbReference type="InterPro" id="IPR029044">
    <property type="entry name" value="Nucleotide-diphossugar_trans"/>
</dbReference>
<comment type="similarity">
    <text evidence="2">Belongs to the CDP-glycerol glycerophosphotransferase family.</text>
</comment>
<dbReference type="GO" id="GO:0005886">
    <property type="term" value="C:plasma membrane"/>
    <property type="evidence" value="ECO:0007669"/>
    <property type="project" value="UniProtKB-SubCell"/>
</dbReference>
<gene>
    <name evidence="9" type="ORF">GNZ18_28505</name>
</gene>
<comment type="caution">
    <text evidence="9">The sequence shown here is derived from an EMBL/GenBank/DDBJ whole genome shotgun (WGS) entry which is preliminary data.</text>
</comment>
<dbReference type="SUPFAM" id="SSF53448">
    <property type="entry name" value="Nucleotide-diphospho-sugar transferases"/>
    <property type="match status" value="1"/>
</dbReference>
<evidence type="ECO:0000256" key="4">
    <source>
        <dbReference type="ARBA" id="ARBA00022679"/>
    </source>
</evidence>
<protein>
    <submittedName>
        <fullName evidence="9">Glycosyltransferase</fullName>
    </submittedName>
</protein>
<dbReference type="Proteomes" id="UP000432015">
    <property type="component" value="Unassembled WGS sequence"/>
</dbReference>